<proteinExistence type="predicted"/>
<dbReference type="GO" id="GO:0009231">
    <property type="term" value="P:riboflavin biosynthetic process"/>
    <property type="evidence" value="ECO:0007669"/>
    <property type="project" value="InterPro"/>
</dbReference>
<comment type="caution">
    <text evidence="2">The sequence shown here is derived from an EMBL/GenBank/DDBJ whole genome shotgun (WGS) entry which is preliminary data.</text>
</comment>
<dbReference type="EMBL" id="BMER01000004">
    <property type="protein sequence ID" value="GGG95739.1"/>
    <property type="molecule type" value="Genomic_DNA"/>
</dbReference>
<feature type="domain" description="Bacterial bifunctional deaminase-reductase C-terminal" evidence="1">
    <location>
        <begin position="3"/>
        <end position="183"/>
    </location>
</feature>
<dbReference type="Proteomes" id="UP000660862">
    <property type="component" value="Unassembled WGS sequence"/>
</dbReference>
<keyword evidence="3" id="KW-1185">Reference proteome</keyword>
<organism evidence="2 3">
    <name type="scientific">Parapedobacter pyrenivorans</name>
    <dbReference type="NCBI Taxonomy" id="1305674"/>
    <lineage>
        <taxon>Bacteria</taxon>
        <taxon>Pseudomonadati</taxon>
        <taxon>Bacteroidota</taxon>
        <taxon>Sphingobacteriia</taxon>
        <taxon>Sphingobacteriales</taxon>
        <taxon>Sphingobacteriaceae</taxon>
        <taxon>Parapedobacter</taxon>
    </lineage>
</organism>
<reference evidence="2" key="1">
    <citation type="journal article" date="2014" name="Int. J. Syst. Evol. Microbiol.">
        <title>Complete genome sequence of Corynebacterium casei LMG S-19264T (=DSM 44701T), isolated from a smear-ripened cheese.</title>
        <authorList>
            <consortium name="US DOE Joint Genome Institute (JGI-PGF)"/>
            <person name="Walter F."/>
            <person name="Albersmeier A."/>
            <person name="Kalinowski J."/>
            <person name="Ruckert C."/>
        </authorList>
    </citation>
    <scope>NUCLEOTIDE SEQUENCE</scope>
    <source>
        <strain evidence="2">CGMCC 1.12195</strain>
    </source>
</reference>
<dbReference type="GO" id="GO:0008703">
    <property type="term" value="F:5-amino-6-(5-phosphoribosylamino)uracil reductase activity"/>
    <property type="evidence" value="ECO:0007669"/>
    <property type="project" value="InterPro"/>
</dbReference>
<gene>
    <name evidence="2" type="ORF">GCM10007415_33690</name>
</gene>
<dbReference type="Gene3D" id="3.40.430.10">
    <property type="entry name" value="Dihydrofolate Reductase, subunit A"/>
    <property type="match status" value="1"/>
</dbReference>
<dbReference type="InterPro" id="IPR002734">
    <property type="entry name" value="RibDG_C"/>
</dbReference>
<name>A0A917HZ87_9SPHI</name>
<evidence type="ECO:0000259" key="1">
    <source>
        <dbReference type="Pfam" id="PF01872"/>
    </source>
</evidence>
<accession>A0A917HZ87</accession>
<protein>
    <submittedName>
        <fullName evidence="2">Deaminase</fullName>
    </submittedName>
</protein>
<dbReference type="PANTHER" id="PTHR38011:SF11">
    <property type="entry name" value="2,5-DIAMINO-6-RIBOSYLAMINO-4(3H)-PYRIMIDINONE 5'-PHOSPHATE REDUCTASE"/>
    <property type="match status" value="1"/>
</dbReference>
<sequence length="195" mass="21839">MKKFILQEFISLDGFCADRDKTTGFFDGTYNMLERDVDANQGTLMDNIDLILMGTNTYKMFTQYWPYTTGDDPKITAAMNSIQKIVFSRSLTEVDWGSYGNISLVSDDAVAYIKSLKEGGGKNMIMWGSLSLAQSLLQANLVDEIQLVIAPVAIGKGYKLFPESFKLFPLKLMGSKTFSKGTMLHSYEPGEMRNK</sequence>
<dbReference type="PANTHER" id="PTHR38011">
    <property type="entry name" value="DIHYDROFOLATE REDUCTASE FAMILY PROTEIN (AFU_ORTHOLOGUE AFUA_8G06820)"/>
    <property type="match status" value="1"/>
</dbReference>
<evidence type="ECO:0000313" key="2">
    <source>
        <dbReference type="EMBL" id="GGG95739.1"/>
    </source>
</evidence>
<dbReference type="RefSeq" id="WP_188507258.1">
    <property type="nucleotide sequence ID" value="NZ_BMER01000004.1"/>
</dbReference>
<dbReference type="SUPFAM" id="SSF53597">
    <property type="entry name" value="Dihydrofolate reductase-like"/>
    <property type="match status" value="1"/>
</dbReference>
<dbReference type="Pfam" id="PF01872">
    <property type="entry name" value="RibD_C"/>
    <property type="match status" value="1"/>
</dbReference>
<dbReference type="InterPro" id="IPR024072">
    <property type="entry name" value="DHFR-like_dom_sf"/>
</dbReference>
<evidence type="ECO:0000313" key="3">
    <source>
        <dbReference type="Proteomes" id="UP000660862"/>
    </source>
</evidence>
<reference evidence="2" key="2">
    <citation type="submission" date="2020-09" db="EMBL/GenBank/DDBJ databases">
        <authorList>
            <person name="Sun Q."/>
            <person name="Zhou Y."/>
        </authorList>
    </citation>
    <scope>NUCLEOTIDE SEQUENCE</scope>
    <source>
        <strain evidence="2">CGMCC 1.12195</strain>
    </source>
</reference>
<dbReference type="InterPro" id="IPR050765">
    <property type="entry name" value="Riboflavin_Biosynth_HTPR"/>
</dbReference>
<dbReference type="AlphaFoldDB" id="A0A917HZ87"/>